<sequence>MINNKWKTVRPEVATFCGVHNNAFRMYYSGVGAEDYLQKAQTEYQGEEEHKSKRHKSSNDSSFNTRKSGEGGINMNSTTGDEEDEVQEVRPSCRMRETKQRGKGKRGRRRNLQQLTLM</sequence>
<keyword evidence="3" id="KW-1185">Reference proteome</keyword>
<evidence type="ECO:0000313" key="2">
    <source>
        <dbReference type="EMBL" id="GJU01878.1"/>
    </source>
</evidence>
<dbReference type="Proteomes" id="UP001151760">
    <property type="component" value="Unassembled WGS sequence"/>
</dbReference>
<protein>
    <submittedName>
        <fullName evidence="2">Uncharacterized protein</fullName>
    </submittedName>
</protein>
<feature type="region of interest" description="Disordered" evidence="1">
    <location>
        <begin position="41"/>
        <end position="118"/>
    </location>
</feature>
<accession>A0ABQ5IRN3</accession>
<evidence type="ECO:0000256" key="1">
    <source>
        <dbReference type="SAM" id="MobiDB-lite"/>
    </source>
</evidence>
<comment type="caution">
    <text evidence="2">The sequence shown here is derived from an EMBL/GenBank/DDBJ whole genome shotgun (WGS) entry which is preliminary data.</text>
</comment>
<organism evidence="2 3">
    <name type="scientific">Tanacetum coccineum</name>
    <dbReference type="NCBI Taxonomy" id="301880"/>
    <lineage>
        <taxon>Eukaryota</taxon>
        <taxon>Viridiplantae</taxon>
        <taxon>Streptophyta</taxon>
        <taxon>Embryophyta</taxon>
        <taxon>Tracheophyta</taxon>
        <taxon>Spermatophyta</taxon>
        <taxon>Magnoliopsida</taxon>
        <taxon>eudicotyledons</taxon>
        <taxon>Gunneridae</taxon>
        <taxon>Pentapetalae</taxon>
        <taxon>asterids</taxon>
        <taxon>campanulids</taxon>
        <taxon>Asterales</taxon>
        <taxon>Asteraceae</taxon>
        <taxon>Asteroideae</taxon>
        <taxon>Anthemideae</taxon>
        <taxon>Anthemidinae</taxon>
        <taxon>Tanacetum</taxon>
    </lineage>
</organism>
<evidence type="ECO:0000313" key="3">
    <source>
        <dbReference type="Proteomes" id="UP001151760"/>
    </source>
</evidence>
<name>A0ABQ5IRN3_9ASTR</name>
<reference evidence="2" key="2">
    <citation type="submission" date="2022-01" db="EMBL/GenBank/DDBJ databases">
        <authorList>
            <person name="Yamashiro T."/>
            <person name="Shiraishi A."/>
            <person name="Satake H."/>
            <person name="Nakayama K."/>
        </authorList>
    </citation>
    <scope>NUCLEOTIDE SEQUENCE</scope>
</reference>
<dbReference type="EMBL" id="BQNB010021005">
    <property type="protein sequence ID" value="GJU01878.1"/>
    <property type="molecule type" value="Genomic_DNA"/>
</dbReference>
<proteinExistence type="predicted"/>
<gene>
    <name evidence="2" type="ORF">Tco_1112216</name>
</gene>
<reference evidence="2" key="1">
    <citation type="journal article" date="2022" name="Int. J. Mol. Sci.">
        <title>Draft Genome of Tanacetum Coccineum: Genomic Comparison of Closely Related Tanacetum-Family Plants.</title>
        <authorList>
            <person name="Yamashiro T."/>
            <person name="Shiraishi A."/>
            <person name="Nakayama K."/>
            <person name="Satake H."/>
        </authorList>
    </citation>
    <scope>NUCLEOTIDE SEQUENCE</scope>
</reference>
<feature type="compositionally biased region" description="Basic residues" evidence="1">
    <location>
        <begin position="101"/>
        <end position="111"/>
    </location>
</feature>